<dbReference type="Proteomes" id="UP001151760">
    <property type="component" value="Unassembled WGS sequence"/>
</dbReference>
<evidence type="ECO:0000313" key="2">
    <source>
        <dbReference type="Proteomes" id="UP001151760"/>
    </source>
</evidence>
<accession>A0ABQ5EYB8</accession>
<organism evidence="1 2">
    <name type="scientific">Tanacetum coccineum</name>
    <dbReference type="NCBI Taxonomy" id="301880"/>
    <lineage>
        <taxon>Eukaryota</taxon>
        <taxon>Viridiplantae</taxon>
        <taxon>Streptophyta</taxon>
        <taxon>Embryophyta</taxon>
        <taxon>Tracheophyta</taxon>
        <taxon>Spermatophyta</taxon>
        <taxon>Magnoliopsida</taxon>
        <taxon>eudicotyledons</taxon>
        <taxon>Gunneridae</taxon>
        <taxon>Pentapetalae</taxon>
        <taxon>asterids</taxon>
        <taxon>campanulids</taxon>
        <taxon>Asterales</taxon>
        <taxon>Asteraceae</taxon>
        <taxon>Asteroideae</taxon>
        <taxon>Anthemideae</taxon>
        <taxon>Anthemidinae</taxon>
        <taxon>Tanacetum</taxon>
    </lineage>
</organism>
<sequence>MQRWNVARALHNSKGILFDGALRYKLVLFIPYYVHPSFLWNDLNGDDPWTIGDRIDQPSIKEFDDFLFYNFLDILVHPPLGMNSRLALNIVDEITIGEMSWSFLGEIAYSRCPLGRAHCSSRFGGYAYRRKGRLIWICLKIDRSRSSSSSLFCFFNRDEKGISDDLEGWYKVGDCGTPSFEFMGVSSPSGLSSSVVSWVVE</sequence>
<reference evidence="1" key="2">
    <citation type="submission" date="2022-01" db="EMBL/GenBank/DDBJ databases">
        <authorList>
            <person name="Yamashiro T."/>
            <person name="Shiraishi A."/>
            <person name="Satake H."/>
            <person name="Nakayama K."/>
        </authorList>
    </citation>
    <scope>NUCLEOTIDE SEQUENCE</scope>
</reference>
<gene>
    <name evidence="1" type="ORF">Tco_0991115</name>
</gene>
<dbReference type="EMBL" id="BQNB010016811">
    <property type="protein sequence ID" value="GJT56061.1"/>
    <property type="molecule type" value="Genomic_DNA"/>
</dbReference>
<proteinExistence type="predicted"/>
<protein>
    <submittedName>
        <fullName evidence="1">Uncharacterized protein</fullName>
    </submittedName>
</protein>
<keyword evidence="2" id="KW-1185">Reference proteome</keyword>
<comment type="caution">
    <text evidence="1">The sequence shown here is derived from an EMBL/GenBank/DDBJ whole genome shotgun (WGS) entry which is preliminary data.</text>
</comment>
<reference evidence="1" key="1">
    <citation type="journal article" date="2022" name="Int. J. Mol. Sci.">
        <title>Draft Genome of Tanacetum Coccineum: Genomic Comparison of Closely Related Tanacetum-Family Plants.</title>
        <authorList>
            <person name="Yamashiro T."/>
            <person name="Shiraishi A."/>
            <person name="Nakayama K."/>
            <person name="Satake H."/>
        </authorList>
    </citation>
    <scope>NUCLEOTIDE SEQUENCE</scope>
</reference>
<name>A0ABQ5EYB8_9ASTR</name>
<evidence type="ECO:0000313" key="1">
    <source>
        <dbReference type="EMBL" id="GJT56061.1"/>
    </source>
</evidence>